<accession>A0A5C3M2Y2</accession>
<evidence type="ECO:0008006" key="4">
    <source>
        <dbReference type="Google" id="ProtNLM"/>
    </source>
</evidence>
<sequence length="130" mass="14836">MKLCIFLPSCVRALLADGHSCYIQRRNGECKCKSVKSLSSARISLSLCVISSSMARMRSRVDGHRPPPASWTKACHESEEVLRFLERRMTGSMWSGWRFRAGRTTRRGCTLRRARERCCFSSARLISIHP</sequence>
<dbReference type="EMBL" id="ML213600">
    <property type="protein sequence ID" value="TFK39113.1"/>
    <property type="molecule type" value="Genomic_DNA"/>
</dbReference>
<name>A0A5C3M2Y2_9AGAR</name>
<protein>
    <recommendedName>
        <fullName evidence="4">Secreted protein</fullName>
    </recommendedName>
</protein>
<evidence type="ECO:0000313" key="2">
    <source>
        <dbReference type="EMBL" id="TFK39113.1"/>
    </source>
</evidence>
<proteinExistence type="predicted"/>
<dbReference type="Proteomes" id="UP000308652">
    <property type="component" value="Unassembled WGS sequence"/>
</dbReference>
<evidence type="ECO:0000313" key="3">
    <source>
        <dbReference type="Proteomes" id="UP000308652"/>
    </source>
</evidence>
<keyword evidence="1" id="KW-0732">Signal</keyword>
<reference evidence="2 3" key="1">
    <citation type="journal article" date="2019" name="Nat. Ecol. Evol.">
        <title>Megaphylogeny resolves global patterns of mushroom evolution.</title>
        <authorList>
            <person name="Varga T."/>
            <person name="Krizsan K."/>
            <person name="Foldi C."/>
            <person name="Dima B."/>
            <person name="Sanchez-Garcia M."/>
            <person name="Sanchez-Ramirez S."/>
            <person name="Szollosi G.J."/>
            <person name="Szarkandi J.G."/>
            <person name="Papp V."/>
            <person name="Albert L."/>
            <person name="Andreopoulos W."/>
            <person name="Angelini C."/>
            <person name="Antonin V."/>
            <person name="Barry K.W."/>
            <person name="Bougher N.L."/>
            <person name="Buchanan P."/>
            <person name="Buyck B."/>
            <person name="Bense V."/>
            <person name="Catcheside P."/>
            <person name="Chovatia M."/>
            <person name="Cooper J."/>
            <person name="Damon W."/>
            <person name="Desjardin D."/>
            <person name="Finy P."/>
            <person name="Geml J."/>
            <person name="Haridas S."/>
            <person name="Hughes K."/>
            <person name="Justo A."/>
            <person name="Karasinski D."/>
            <person name="Kautmanova I."/>
            <person name="Kiss B."/>
            <person name="Kocsube S."/>
            <person name="Kotiranta H."/>
            <person name="LaButti K.M."/>
            <person name="Lechner B.E."/>
            <person name="Liimatainen K."/>
            <person name="Lipzen A."/>
            <person name="Lukacs Z."/>
            <person name="Mihaltcheva S."/>
            <person name="Morgado L.N."/>
            <person name="Niskanen T."/>
            <person name="Noordeloos M.E."/>
            <person name="Ohm R.A."/>
            <person name="Ortiz-Santana B."/>
            <person name="Ovrebo C."/>
            <person name="Racz N."/>
            <person name="Riley R."/>
            <person name="Savchenko A."/>
            <person name="Shiryaev A."/>
            <person name="Soop K."/>
            <person name="Spirin V."/>
            <person name="Szebenyi C."/>
            <person name="Tomsovsky M."/>
            <person name="Tulloss R.E."/>
            <person name="Uehling J."/>
            <person name="Grigoriev I.V."/>
            <person name="Vagvolgyi C."/>
            <person name="Papp T."/>
            <person name="Martin F.M."/>
            <person name="Miettinen O."/>
            <person name="Hibbett D.S."/>
            <person name="Nagy L.G."/>
        </authorList>
    </citation>
    <scope>NUCLEOTIDE SEQUENCE [LARGE SCALE GENOMIC DNA]</scope>
    <source>
        <strain evidence="2 3">CBS 166.37</strain>
    </source>
</reference>
<dbReference type="OrthoDB" id="10260596at2759"/>
<evidence type="ECO:0000256" key="1">
    <source>
        <dbReference type="SAM" id="SignalP"/>
    </source>
</evidence>
<dbReference type="AlphaFoldDB" id="A0A5C3M2Y2"/>
<feature type="signal peptide" evidence="1">
    <location>
        <begin position="1"/>
        <end position="16"/>
    </location>
</feature>
<feature type="chain" id="PRO_5023066796" description="Secreted protein" evidence="1">
    <location>
        <begin position="17"/>
        <end position="130"/>
    </location>
</feature>
<keyword evidence="3" id="KW-1185">Reference proteome</keyword>
<gene>
    <name evidence="2" type="ORF">BDQ12DRAFT_682186</name>
</gene>
<organism evidence="2 3">
    <name type="scientific">Crucibulum laeve</name>
    <dbReference type="NCBI Taxonomy" id="68775"/>
    <lineage>
        <taxon>Eukaryota</taxon>
        <taxon>Fungi</taxon>
        <taxon>Dikarya</taxon>
        <taxon>Basidiomycota</taxon>
        <taxon>Agaricomycotina</taxon>
        <taxon>Agaricomycetes</taxon>
        <taxon>Agaricomycetidae</taxon>
        <taxon>Agaricales</taxon>
        <taxon>Agaricineae</taxon>
        <taxon>Nidulariaceae</taxon>
        <taxon>Crucibulum</taxon>
    </lineage>
</organism>